<keyword evidence="3" id="KW-1185">Reference proteome</keyword>
<sequence>MENIENQKAVKQLQSEKNNTPQTELPHVFPRAPVADLIFFSKFFTKSNVMHYVPPELSNTASVAVKKVDNALYVQNSPKQNHSKDPDIKFDLEMRLLLADIASGIIQLQQNLSQQVLSGIAFTTAQNQKATSTDSSSQSYNDNKEQKFWSRKKKKEIQEIPEIHMEWENIPVQSSSVRSFPEPFSLYQNTTPNNNVGTSLENKDCVLSGQNYNIVEEPTNMPGKHHYSFIKAQRTRISDQRLKIIFCSKTDNQTPENAYQLQADDSESPNRQGSRLEKGSIQVVNQGKNYTQRVSFIHLEGTSNGCSTTPRTPNVEKIVGTKKQSLVKNIRLEFSSVNKGQCIAVSDLVERSTTSMEWGYLWDPNPTQDVDSIRDLSPYEQKKIISDIKSAMSYGCCAKICLDLFRQYHVDFVHQKTWKYYFSKIIKSFRTNIVNCLKTGT</sequence>
<protein>
    <submittedName>
        <fullName evidence="2">Uncharacterized protein</fullName>
    </submittedName>
</protein>
<dbReference type="EMBL" id="MBFR01000357">
    <property type="protein sequence ID" value="PVU88818.1"/>
    <property type="molecule type" value="Genomic_DNA"/>
</dbReference>
<comment type="caution">
    <text evidence="2">The sequence shown here is derived from an EMBL/GenBank/DDBJ whole genome shotgun (WGS) entry which is preliminary data.</text>
</comment>
<dbReference type="AlphaFoldDB" id="A0A2T9Y8Z7"/>
<gene>
    <name evidence="2" type="ORF">BB561_005685</name>
</gene>
<dbReference type="Proteomes" id="UP000245383">
    <property type="component" value="Unassembled WGS sequence"/>
</dbReference>
<dbReference type="STRING" id="133385.A0A2T9Y8Z7"/>
<evidence type="ECO:0000313" key="2">
    <source>
        <dbReference type="EMBL" id="PVU88818.1"/>
    </source>
</evidence>
<reference evidence="2 3" key="1">
    <citation type="journal article" date="2018" name="MBio">
        <title>Comparative Genomics Reveals the Core Gene Toolbox for the Fungus-Insect Symbiosis.</title>
        <authorList>
            <person name="Wang Y."/>
            <person name="Stata M."/>
            <person name="Wang W."/>
            <person name="Stajich J.E."/>
            <person name="White M.M."/>
            <person name="Moncalvo J.M."/>
        </authorList>
    </citation>
    <scope>NUCLEOTIDE SEQUENCE [LARGE SCALE GENOMIC DNA]</scope>
    <source>
        <strain evidence="2 3">SWE-8-4</strain>
    </source>
</reference>
<name>A0A2T9Y8Z7_9FUNG</name>
<feature type="region of interest" description="Disordered" evidence="1">
    <location>
        <begin position="255"/>
        <end position="279"/>
    </location>
</feature>
<organism evidence="2 3">
    <name type="scientific">Smittium simulii</name>
    <dbReference type="NCBI Taxonomy" id="133385"/>
    <lineage>
        <taxon>Eukaryota</taxon>
        <taxon>Fungi</taxon>
        <taxon>Fungi incertae sedis</taxon>
        <taxon>Zoopagomycota</taxon>
        <taxon>Kickxellomycotina</taxon>
        <taxon>Harpellomycetes</taxon>
        <taxon>Harpellales</taxon>
        <taxon>Legeriomycetaceae</taxon>
        <taxon>Smittium</taxon>
    </lineage>
</organism>
<evidence type="ECO:0000256" key="1">
    <source>
        <dbReference type="SAM" id="MobiDB-lite"/>
    </source>
</evidence>
<feature type="region of interest" description="Disordered" evidence="1">
    <location>
        <begin position="1"/>
        <end position="26"/>
    </location>
</feature>
<feature type="compositionally biased region" description="Polar residues" evidence="1">
    <location>
        <begin position="12"/>
        <end position="23"/>
    </location>
</feature>
<proteinExistence type="predicted"/>
<evidence type="ECO:0000313" key="3">
    <source>
        <dbReference type="Proteomes" id="UP000245383"/>
    </source>
</evidence>
<accession>A0A2T9Y8Z7</accession>